<reference evidence="9 10" key="1">
    <citation type="submission" date="2022-05" db="EMBL/GenBank/DDBJ databases">
        <authorList>
            <consortium name="Genoscope - CEA"/>
            <person name="William W."/>
        </authorList>
    </citation>
    <scope>NUCLEOTIDE SEQUENCE [LARGE SCALE GENOMIC DNA]</scope>
</reference>
<comment type="caution">
    <text evidence="9">The sequence shown here is derived from an EMBL/GenBank/DDBJ whole genome shotgun (WGS) entry which is preliminary data.</text>
</comment>
<evidence type="ECO:0000313" key="10">
    <source>
        <dbReference type="Proteomes" id="UP001159405"/>
    </source>
</evidence>
<dbReference type="PROSITE" id="PS51828">
    <property type="entry name" value="PTX_2"/>
    <property type="match status" value="1"/>
</dbReference>
<dbReference type="Proteomes" id="UP001159405">
    <property type="component" value="Unassembled WGS sequence"/>
</dbReference>
<keyword evidence="10" id="KW-1185">Reference proteome</keyword>
<dbReference type="PANTHER" id="PTHR19277:SF161">
    <property type="entry name" value="LAMININ G DOMAIN-CONTAINING PROTEIN"/>
    <property type="match status" value="1"/>
</dbReference>
<keyword evidence="2" id="KW-0479">Metal-binding</keyword>
<evidence type="ECO:0000256" key="2">
    <source>
        <dbReference type="ARBA" id="ARBA00022723"/>
    </source>
</evidence>
<keyword evidence="3" id="KW-0106">Calcium</keyword>
<comment type="caution">
    <text evidence="6">Lacks conserved residue(s) required for the propagation of feature annotation.</text>
</comment>
<keyword evidence="4" id="KW-1015">Disulfide bond</keyword>
<gene>
    <name evidence="9" type="ORF">PLOB_00030478</name>
</gene>
<dbReference type="SMART" id="SM00159">
    <property type="entry name" value="PTX"/>
    <property type="match status" value="1"/>
</dbReference>
<evidence type="ECO:0000256" key="5">
    <source>
        <dbReference type="ARBA" id="ARBA00023180"/>
    </source>
</evidence>
<evidence type="ECO:0000256" key="7">
    <source>
        <dbReference type="SAM" id="Coils"/>
    </source>
</evidence>
<dbReference type="PANTHER" id="PTHR19277">
    <property type="entry name" value="PENTRAXIN"/>
    <property type="match status" value="1"/>
</dbReference>
<evidence type="ECO:0000256" key="1">
    <source>
        <dbReference type="ARBA" id="ARBA00001913"/>
    </source>
</evidence>
<dbReference type="InterPro" id="IPR001759">
    <property type="entry name" value="PTX_dom"/>
</dbReference>
<evidence type="ECO:0000256" key="3">
    <source>
        <dbReference type="ARBA" id="ARBA00022837"/>
    </source>
</evidence>
<evidence type="ECO:0000259" key="8">
    <source>
        <dbReference type="PROSITE" id="PS51828"/>
    </source>
</evidence>
<accession>A0ABN8NVY6</accession>
<evidence type="ECO:0000256" key="6">
    <source>
        <dbReference type="PROSITE-ProRule" id="PRU01172"/>
    </source>
</evidence>
<dbReference type="InterPro" id="IPR051360">
    <property type="entry name" value="Neuronal_Pentraxin_Related"/>
</dbReference>
<dbReference type="InterPro" id="IPR013320">
    <property type="entry name" value="ConA-like_dom_sf"/>
</dbReference>
<name>A0ABN8NVY6_9CNID</name>
<dbReference type="SUPFAM" id="SSF49899">
    <property type="entry name" value="Concanavalin A-like lectins/glucanases"/>
    <property type="match status" value="1"/>
</dbReference>
<dbReference type="EMBL" id="CALNXK010000039">
    <property type="protein sequence ID" value="CAH3124241.1"/>
    <property type="molecule type" value="Genomic_DNA"/>
</dbReference>
<dbReference type="PRINTS" id="PR00895">
    <property type="entry name" value="PENTAXIN"/>
</dbReference>
<protein>
    <recommendedName>
        <fullName evidence="8">Pentraxin (PTX) domain-containing protein</fullName>
    </recommendedName>
</protein>
<comment type="cofactor">
    <cofactor evidence="1">
        <name>Ca(2+)</name>
        <dbReference type="ChEBI" id="CHEBI:29108"/>
    </cofactor>
</comment>
<keyword evidence="7" id="KW-0175">Coiled coil</keyword>
<proteinExistence type="predicted"/>
<dbReference type="Gene3D" id="2.60.120.200">
    <property type="match status" value="1"/>
</dbReference>
<keyword evidence="5" id="KW-0325">Glycoprotein</keyword>
<feature type="domain" description="Pentraxin (PTX)" evidence="8">
    <location>
        <begin position="111"/>
        <end position="310"/>
    </location>
</feature>
<dbReference type="Pfam" id="PF00354">
    <property type="entry name" value="Pentaxin"/>
    <property type="match status" value="1"/>
</dbReference>
<organism evidence="9 10">
    <name type="scientific">Porites lobata</name>
    <dbReference type="NCBI Taxonomy" id="104759"/>
    <lineage>
        <taxon>Eukaryota</taxon>
        <taxon>Metazoa</taxon>
        <taxon>Cnidaria</taxon>
        <taxon>Anthozoa</taxon>
        <taxon>Hexacorallia</taxon>
        <taxon>Scleractinia</taxon>
        <taxon>Fungiina</taxon>
        <taxon>Poritidae</taxon>
        <taxon>Porites</taxon>
    </lineage>
</organism>
<feature type="non-terminal residue" evidence="9">
    <location>
        <position position="1"/>
    </location>
</feature>
<sequence length="310" mass="34317">RYFRKFRVSRQSKAVHFADMFDPNLILFYLCFVTVPEIAWSARVNTTASDGKVIISGDYNEVVVSNDGADKIALAKTKSSLESVKKSNAELSSRIQAISQRLSVLESQENADYALQFTRKGTSDYVIKRGMPSLKAVTVCFWMKSSDKGNEGTVLSYAASGSKKGNELLLHNYRQFYLAIGSSHRQTAVLANDGQWHHICLTWENSAGSWKMYKDGKVAASGKGFKTGYVIRGGGVLILGQEQDSLGGSFDANQCFIGELTGVNIWNHVIDEQEINHMTKSCLRGVGNVFQWSDFKSHVKGSVRLIKPSC</sequence>
<feature type="coiled-coil region" evidence="7">
    <location>
        <begin position="81"/>
        <end position="108"/>
    </location>
</feature>
<evidence type="ECO:0000313" key="9">
    <source>
        <dbReference type="EMBL" id="CAH3124241.1"/>
    </source>
</evidence>
<evidence type="ECO:0000256" key="4">
    <source>
        <dbReference type="ARBA" id="ARBA00023157"/>
    </source>
</evidence>